<sequence>MMQQRIMKDGTHNDQMTTFVELCEKLGRKSMLDQDIVQAGKMICFQRAVGVLSIGCDEMVQRRNRIVISKIFKATYCSRYWLYLKLFRKAHCGDRDGTQDVIDLLVNKDIREGPEDIFVQTSQLYDENTLNDLMETTAKFETVAFPTLSC</sequence>
<dbReference type="Proteomes" id="UP000826573">
    <property type="component" value="Unassembled WGS sequence"/>
</dbReference>
<comment type="caution">
    <text evidence="1">The sequence shown here is derived from an EMBL/GenBank/DDBJ whole genome shotgun (WGS) entry which is preliminary data.</text>
</comment>
<name>A0A9P8HKY0_9HYPO</name>
<proteinExistence type="predicted"/>
<evidence type="ECO:0000313" key="1">
    <source>
        <dbReference type="EMBL" id="KAH0529753.1"/>
    </source>
</evidence>
<protein>
    <submittedName>
        <fullName evidence="1">Uncharacterized protein</fullName>
    </submittedName>
</protein>
<reference evidence="1 2" key="1">
    <citation type="submission" date="2021-08" db="EMBL/GenBank/DDBJ databases">
        <title>The highly contiguous genome resource for Trichoderma semiorbis FJ059, a fungal antagonistic to plant pathogens.</title>
        <authorList>
            <person name="Liu T."/>
        </authorList>
    </citation>
    <scope>NUCLEOTIDE SEQUENCE [LARGE SCALE GENOMIC DNA]</scope>
    <source>
        <strain evidence="1 2">FJ059</strain>
    </source>
</reference>
<dbReference type="AlphaFoldDB" id="A0A9P8HKY0"/>
<gene>
    <name evidence="1" type="ORF">TsFJ059_004461</name>
</gene>
<accession>A0A9P8HKY0</accession>
<dbReference type="EMBL" id="JAIMJC010000002">
    <property type="protein sequence ID" value="KAH0529753.1"/>
    <property type="molecule type" value="Genomic_DNA"/>
</dbReference>
<organism evidence="1 2">
    <name type="scientific">Trichoderma semiorbis</name>
    <dbReference type="NCBI Taxonomy" id="1491008"/>
    <lineage>
        <taxon>Eukaryota</taxon>
        <taxon>Fungi</taxon>
        <taxon>Dikarya</taxon>
        <taxon>Ascomycota</taxon>
        <taxon>Pezizomycotina</taxon>
        <taxon>Sordariomycetes</taxon>
        <taxon>Hypocreomycetidae</taxon>
        <taxon>Hypocreales</taxon>
        <taxon>Hypocreaceae</taxon>
        <taxon>Trichoderma</taxon>
    </lineage>
</organism>
<keyword evidence="2" id="KW-1185">Reference proteome</keyword>
<evidence type="ECO:0000313" key="2">
    <source>
        <dbReference type="Proteomes" id="UP000826573"/>
    </source>
</evidence>